<reference evidence="6" key="1">
    <citation type="submission" date="2005-09" db="EMBL/GenBank/DDBJ databases">
        <title>Annotation of the Aspergillus terreus NIH2624 genome.</title>
        <authorList>
            <person name="Birren B.W."/>
            <person name="Lander E.S."/>
            <person name="Galagan J.E."/>
            <person name="Nusbaum C."/>
            <person name="Devon K."/>
            <person name="Henn M."/>
            <person name="Ma L.-J."/>
            <person name="Jaffe D.B."/>
            <person name="Butler J."/>
            <person name="Alvarez P."/>
            <person name="Gnerre S."/>
            <person name="Grabherr M."/>
            <person name="Kleber M."/>
            <person name="Mauceli E.W."/>
            <person name="Brockman W."/>
            <person name="Rounsley S."/>
            <person name="Young S.K."/>
            <person name="LaButti K."/>
            <person name="Pushparaj V."/>
            <person name="DeCaprio D."/>
            <person name="Crawford M."/>
            <person name="Koehrsen M."/>
            <person name="Engels R."/>
            <person name="Montgomery P."/>
            <person name="Pearson M."/>
            <person name="Howarth C."/>
            <person name="Larson L."/>
            <person name="Luoma S."/>
            <person name="White J."/>
            <person name="Alvarado L."/>
            <person name="Kodira C.D."/>
            <person name="Zeng Q."/>
            <person name="Oleary S."/>
            <person name="Yandava C."/>
            <person name="Denning D.W."/>
            <person name="Nierman W.C."/>
            <person name="Milne T."/>
            <person name="Madden K."/>
        </authorList>
    </citation>
    <scope>NUCLEOTIDE SEQUENCE [LARGE SCALE GENOMIC DNA]</scope>
    <source>
        <strain evidence="6">NIH 2624 / FGSC A1156</strain>
    </source>
</reference>
<name>Q0CBB7_ASPTN</name>
<keyword evidence="4" id="KW-0472">Membrane</keyword>
<dbReference type="InterPro" id="IPR001129">
    <property type="entry name" value="Membr-assoc_MAPEG"/>
</dbReference>
<dbReference type="OrthoDB" id="4456959at2759"/>
<dbReference type="Gene3D" id="1.20.120.550">
    <property type="entry name" value="Membrane associated eicosanoid/glutathione metabolism-like domain"/>
    <property type="match status" value="1"/>
</dbReference>
<dbReference type="HOGENOM" id="CLU_1981213_0_0_1"/>
<gene>
    <name evidence="5" type="ORF">ATEG_09017</name>
</gene>
<dbReference type="RefSeq" id="XP_001217639.1">
    <property type="nucleotide sequence ID" value="XM_001217638.1"/>
</dbReference>
<dbReference type="Proteomes" id="UP000007963">
    <property type="component" value="Unassembled WGS sequence"/>
</dbReference>
<accession>Q0CBB7</accession>
<comment type="subcellular location">
    <subcellularLocation>
        <location evidence="1">Membrane</location>
    </subcellularLocation>
</comment>
<evidence type="ECO:0000256" key="2">
    <source>
        <dbReference type="ARBA" id="ARBA00022692"/>
    </source>
</evidence>
<keyword evidence="3" id="KW-1133">Transmembrane helix</keyword>
<evidence type="ECO:0000256" key="1">
    <source>
        <dbReference type="ARBA" id="ARBA00004370"/>
    </source>
</evidence>
<evidence type="ECO:0000256" key="4">
    <source>
        <dbReference type="ARBA" id="ARBA00023136"/>
    </source>
</evidence>
<dbReference type="InterPro" id="IPR023352">
    <property type="entry name" value="MAPEG-like_dom_sf"/>
</dbReference>
<evidence type="ECO:0000256" key="3">
    <source>
        <dbReference type="ARBA" id="ARBA00022989"/>
    </source>
</evidence>
<dbReference type="Pfam" id="PF01124">
    <property type="entry name" value="MAPEG"/>
    <property type="match status" value="1"/>
</dbReference>
<sequence length="126" mass="14477">MYATCIPLYNRIKPTSQPTKSQIDALIPVSARWKRDNYNHLFEQPTQFYTVALALAITCGGKIDQLNSILAWICVGTRVVHSLVHHHKSYNDAIWRVCSVVKHFGGYDWKTGHAYYEPSNRQLRVS</sequence>
<dbReference type="VEuPathDB" id="FungiDB:ATEG_09017"/>
<dbReference type="EMBL" id="CH476607">
    <property type="protein sequence ID" value="EAU30154.1"/>
    <property type="molecule type" value="Genomic_DNA"/>
</dbReference>
<protein>
    <submittedName>
        <fullName evidence="5">Uncharacterized protein</fullName>
    </submittedName>
</protein>
<evidence type="ECO:0000313" key="6">
    <source>
        <dbReference type="Proteomes" id="UP000007963"/>
    </source>
</evidence>
<evidence type="ECO:0000313" key="5">
    <source>
        <dbReference type="EMBL" id="EAU30154.1"/>
    </source>
</evidence>
<dbReference type="STRING" id="341663.Q0CBB7"/>
<organism evidence="5 6">
    <name type="scientific">Aspergillus terreus (strain NIH 2624 / FGSC A1156)</name>
    <dbReference type="NCBI Taxonomy" id="341663"/>
    <lineage>
        <taxon>Eukaryota</taxon>
        <taxon>Fungi</taxon>
        <taxon>Dikarya</taxon>
        <taxon>Ascomycota</taxon>
        <taxon>Pezizomycotina</taxon>
        <taxon>Eurotiomycetes</taxon>
        <taxon>Eurotiomycetidae</taxon>
        <taxon>Eurotiales</taxon>
        <taxon>Aspergillaceae</taxon>
        <taxon>Aspergillus</taxon>
        <taxon>Aspergillus subgen. Circumdati</taxon>
    </lineage>
</organism>
<dbReference type="AlphaFoldDB" id="Q0CBB7"/>
<dbReference type="GO" id="GO:0016020">
    <property type="term" value="C:membrane"/>
    <property type="evidence" value="ECO:0007669"/>
    <property type="project" value="UniProtKB-SubCell"/>
</dbReference>
<keyword evidence="2" id="KW-0812">Transmembrane</keyword>
<dbReference type="SUPFAM" id="SSF161084">
    <property type="entry name" value="MAPEG domain-like"/>
    <property type="match status" value="1"/>
</dbReference>
<proteinExistence type="predicted"/>
<dbReference type="GeneID" id="4353929"/>